<evidence type="ECO:0000256" key="13">
    <source>
        <dbReference type="ARBA" id="ARBA00063107"/>
    </source>
</evidence>
<keyword evidence="9" id="KW-0804">Transcription</keyword>
<dbReference type="SMART" id="SM00577">
    <property type="entry name" value="CPDc"/>
    <property type="match status" value="1"/>
</dbReference>
<dbReference type="InterPro" id="IPR023214">
    <property type="entry name" value="HAD_sf"/>
</dbReference>
<dbReference type="AlphaFoldDB" id="A0AA38FIR5"/>
<evidence type="ECO:0000256" key="10">
    <source>
        <dbReference type="ARBA" id="ARBA00023242"/>
    </source>
</evidence>
<protein>
    <recommendedName>
        <fullName evidence="14">RNA polymerase II C-terminal domain phosphatase-like</fullName>
        <ecNumber evidence="14">3.1.3.16</ecNumber>
    </recommendedName>
</protein>
<dbReference type="InterPro" id="IPR039189">
    <property type="entry name" value="Fcp1"/>
</dbReference>
<comment type="cofactor">
    <cofactor evidence="1">
        <name>Mn(2+)</name>
        <dbReference type="ChEBI" id="CHEBI:29035"/>
    </cofactor>
</comment>
<evidence type="ECO:0000256" key="9">
    <source>
        <dbReference type="ARBA" id="ARBA00023163"/>
    </source>
</evidence>
<dbReference type="InterPro" id="IPR004274">
    <property type="entry name" value="FCP1_dom"/>
</dbReference>
<dbReference type="CDD" id="cd07521">
    <property type="entry name" value="HAD_FCP1-like"/>
    <property type="match status" value="1"/>
</dbReference>
<dbReference type="Gene3D" id="3.40.50.1000">
    <property type="entry name" value="HAD superfamily/HAD-like"/>
    <property type="match status" value="1"/>
</dbReference>
<dbReference type="InterPro" id="IPR036412">
    <property type="entry name" value="HAD-like_sf"/>
</dbReference>
<evidence type="ECO:0000259" key="17">
    <source>
        <dbReference type="PROSITE" id="PS50969"/>
    </source>
</evidence>
<evidence type="ECO:0000256" key="12">
    <source>
        <dbReference type="ARBA" id="ARBA00048336"/>
    </source>
</evidence>
<evidence type="ECO:0000313" key="19">
    <source>
        <dbReference type="Proteomes" id="UP000824469"/>
    </source>
</evidence>
<dbReference type="GO" id="GO:0005634">
    <property type="term" value="C:nucleus"/>
    <property type="evidence" value="ECO:0007669"/>
    <property type="project" value="UniProtKB-SubCell"/>
</dbReference>
<evidence type="ECO:0000256" key="3">
    <source>
        <dbReference type="ARBA" id="ARBA00004123"/>
    </source>
</evidence>
<evidence type="ECO:0000256" key="14">
    <source>
        <dbReference type="RuleBase" id="RU366066"/>
    </source>
</evidence>
<keyword evidence="7" id="KW-0694">RNA-binding</keyword>
<dbReference type="SUPFAM" id="SSF56784">
    <property type="entry name" value="HAD-like"/>
    <property type="match status" value="1"/>
</dbReference>
<dbReference type="InterPro" id="IPR011947">
    <property type="entry name" value="FCP1_euk"/>
</dbReference>
<accession>A0AA38FIR5</accession>
<sequence>MKRRRLCDGGMEHGGRTEVQISVQEDITDKVQSFSSSKNCPPHPGFMWGVCIRCGVMKPNSESDDQIGVALKYIHKDFELTDKEVARLRENDLQKLLPRQKLYLVLDLDHTLLNSARFVEVPPEEGAYVASTYLKGISNAESEVGETGRSLYRLMSLQMWTKLRPFVHAFLEEASEMYEMYVYTMGERAYALRMAKLLDPTGKYFGTRVISQGDSTRRHQKDLDVVLGAESAVVILDDTEQVWPRHRSNLIVMERYHFFSSSCRQFNLQSQSLTHLMRDETETEGALASMLRVLRSVHQMFFDQHDDGHAARSGFKGRDVRQVLKAVRLKILEGCKIVFSRIFPTAYPAEKHHLWRLAEELGATCSTTLDESVTHVVALDLGTDKARWAVQHKRHLVHPHWLEGASYLWQRQIERNFTITAKKNSSASTFVESIPVLPQDVDGIEVDSSQNREENDGNIDVGS</sequence>
<dbReference type="SMART" id="SM00292">
    <property type="entry name" value="BRCT"/>
    <property type="match status" value="1"/>
</dbReference>
<dbReference type="FunFam" id="3.40.50.1000:FF:000125">
    <property type="entry name" value="RNA polymerase II C-terminal domain phosphatase-like 4"/>
    <property type="match status" value="1"/>
</dbReference>
<dbReference type="Gene3D" id="3.40.50.10190">
    <property type="entry name" value="BRCT domain"/>
    <property type="match status" value="1"/>
</dbReference>
<dbReference type="PANTHER" id="PTHR23081:SF36">
    <property type="entry name" value="RNA POLYMERASE II SUBUNIT A C-TERMINAL DOMAIN PHOSPHATASE"/>
    <property type="match status" value="1"/>
</dbReference>
<keyword evidence="8" id="KW-0805">Transcription regulation</keyword>
<dbReference type="SUPFAM" id="SSF52113">
    <property type="entry name" value="BRCT domain"/>
    <property type="match status" value="1"/>
</dbReference>
<feature type="domain" description="FCP1 homology" evidence="17">
    <location>
        <begin position="97"/>
        <end position="280"/>
    </location>
</feature>
<keyword evidence="5" id="KW-0479">Metal-binding</keyword>
<dbReference type="EC" id="3.1.3.16" evidence="14"/>
<dbReference type="OMA" id="RVEDQHR"/>
<keyword evidence="4" id="KW-0678">Repressor</keyword>
<dbReference type="EMBL" id="JAHRHJ020000008">
    <property type="protein sequence ID" value="KAH9304733.1"/>
    <property type="molecule type" value="Genomic_DNA"/>
</dbReference>
<dbReference type="PROSITE" id="PS50172">
    <property type="entry name" value="BRCT"/>
    <property type="match status" value="1"/>
</dbReference>
<comment type="subcellular location">
    <subcellularLocation>
        <location evidence="3 14">Nucleus</location>
    </subcellularLocation>
</comment>
<evidence type="ECO:0000256" key="15">
    <source>
        <dbReference type="SAM" id="MobiDB-lite"/>
    </source>
</evidence>
<comment type="catalytic activity">
    <reaction evidence="11 14">
        <text>O-phospho-L-seryl-[protein] + H2O = L-seryl-[protein] + phosphate</text>
        <dbReference type="Rhea" id="RHEA:20629"/>
        <dbReference type="Rhea" id="RHEA-COMP:9863"/>
        <dbReference type="Rhea" id="RHEA-COMP:11604"/>
        <dbReference type="ChEBI" id="CHEBI:15377"/>
        <dbReference type="ChEBI" id="CHEBI:29999"/>
        <dbReference type="ChEBI" id="CHEBI:43474"/>
        <dbReference type="ChEBI" id="CHEBI:83421"/>
        <dbReference type="EC" id="3.1.3.16"/>
    </reaction>
</comment>
<dbReference type="GO" id="GO:0008420">
    <property type="term" value="F:RNA polymerase II CTD heptapeptide repeat phosphatase activity"/>
    <property type="evidence" value="ECO:0007669"/>
    <property type="project" value="UniProtKB-UniRule"/>
</dbReference>
<dbReference type="NCBIfam" id="TIGR02250">
    <property type="entry name" value="FCP1_euk"/>
    <property type="match status" value="1"/>
</dbReference>
<evidence type="ECO:0000313" key="18">
    <source>
        <dbReference type="EMBL" id="KAH9304733.1"/>
    </source>
</evidence>
<dbReference type="InterPro" id="IPR036420">
    <property type="entry name" value="BRCT_dom_sf"/>
</dbReference>
<dbReference type="Pfam" id="PF03031">
    <property type="entry name" value="NIF"/>
    <property type="match status" value="1"/>
</dbReference>
<dbReference type="PROSITE" id="PS50969">
    <property type="entry name" value="FCP1"/>
    <property type="match status" value="1"/>
</dbReference>
<evidence type="ECO:0000256" key="11">
    <source>
        <dbReference type="ARBA" id="ARBA00047761"/>
    </source>
</evidence>
<dbReference type="GO" id="GO:0009651">
    <property type="term" value="P:response to salt stress"/>
    <property type="evidence" value="ECO:0007669"/>
    <property type="project" value="UniProtKB-ARBA"/>
</dbReference>
<organism evidence="18 19">
    <name type="scientific">Taxus chinensis</name>
    <name type="common">Chinese yew</name>
    <name type="synonym">Taxus wallichiana var. chinensis</name>
    <dbReference type="NCBI Taxonomy" id="29808"/>
    <lineage>
        <taxon>Eukaryota</taxon>
        <taxon>Viridiplantae</taxon>
        <taxon>Streptophyta</taxon>
        <taxon>Embryophyta</taxon>
        <taxon>Tracheophyta</taxon>
        <taxon>Spermatophyta</taxon>
        <taxon>Pinopsida</taxon>
        <taxon>Pinidae</taxon>
        <taxon>Conifers II</taxon>
        <taxon>Cupressales</taxon>
        <taxon>Taxaceae</taxon>
        <taxon>Taxus</taxon>
    </lineage>
</organism>
<comment type="subunit">
    <text evidence="13">Interacts with RAP74.</text>
</comment>
<feature type="region of interest" description="Disordered" evidence="15">
    <location>
        <begin position="442"/>
        <end position="463"/>
    </location>
</feature>
<keyword evidence="19" id="KW-1185">Reference proteome</keyword>
<evidence type="ECO:0000256" key="1">
    <source>
        <dbReference type="ARBA" id="ARBA00001936"/>
    </source>
</evidence>
<name>A0AA38FIR5_TAXCH</name>
<feature type="domain" description="BRCT" evidence="16">
    <location>
        <begin position="327"/>
        <end position="402"/>
    </location>
</feature>
<comment type="caution">
    <text evidence="18">The sequence shown here is derived from an EMBL/GenBank/DDBJ whole genome shotgun (WGS) entry which is preliminary data.</text>
</comment>
<gene>
    <name evidence="18" type="ORF">KI387_009137</name>
</gene>
<dbReference type="Pfam" id="PF00533">
    <property type="entry name" value="BRCT"/>
    <property type="match status" value="1"/>
</dbReference>
<dbReference type="CDD" id="cd17729">
    <property type="entry name" value="BRCT_CTDP1"/>
    <property type="match status" value="1"/>
</dbReference>
<reference evidence="18 19" key="1">
    <citation type="journal article" date="2021" name="Nat. Plants">
        <title>The Taxus genome provides insights into paclitaxel biosynthesis.</title>
        <authorList>
            <person name="Xiong X."/>
            <person name="Gou J."/>
            <person name="Liao Q."/>
            <person name="Li Y."/>
            <person name="Zhou Q."/>
            <person name="Bi G."/>
            <person name="Li C."/>
            <person name="Du R."/>
            <person name="Wang X."/>
            <person name="Sun T."/>
            <person name="Guo L."/>
            <person name="Liang H."/>
            <person name="Lu P."/>
            <person name="Wu Y."/>
            <person name="Zhang Z."/>
            <person name="Ro D.K."/>
            <person name="Shang Y."/>
            <person name="Huang S."/>
            <person name="Yan J."/>
        </authorList>
    </citation>
    <scope>NUCLEOTIDE SEQUENCE [LARGE SCALE GENOMIC DNA]</scope>
    <source>
        <strain evidence="18">Ta-2019</strain>
    </source>
</reference>
<proteinExistence type="predicted"/>
<comment type="catalytic activity">
    <reaction evidence="12 14">
        <text>O-phospho-L-threonyl-[protein] + H2O = L-threonyl-[protein] + phosphate</text>
        <dbReference type="Rhea" id="RHEA:47004"/>
        <dbReference type="Rhea" id="RHEA-COMP:11060"/>
        <dbReference type="Rhea" id="RHEA-COMP:11605"/>
        <dbReference type="ChEBI" id="CHEBI:15377"/>
        <dbReference type="ChEBI" id="CHEBI:30013"/>
        <dbReference type="ChEBI" id="CHEBI:43474"/>
        <dbReference type="ChEBI" id="CHEBI:61977"/>
        <dbReference type="EC" id="3.1.3.16"/>
    </reaction>
</comment>
<dbReference type="Proteomes" id="UP000824469">
    <property type="component" value="Unassembled WGS sequence"/>
</dbReference>
<evidence type="ECO:0000256" key="2">
    <source>
        <dbReference type="ARBA" id="ARBA00001946"/>
    </source>
</evidence>
<evidence type="ECO:0000256" key="8">
    <source>
        <dbReference type="ARBA" id="ARBA00023015"/>
    </source>
</evidence>
<evidence type="ECO:0000259" key="16">
    <source>
        <dbReference type="PROSITE" id="PS50172"/>
    </source>
</evidence>
<evidence type="ECO:0000256" key="6">
    <source>
        <dbReference type="ARBA" id="ARBA00022801"/>
    </source>
</evidence>
<keyword evidence="10 14" id="KW-0539">Nucleus</keyword>
<comment type="cofactor">
    <cofactor evidence="2">
        <name>Mg(2+)</name>
        <dbReference type="ChEBI" id="CHEBI:18420"/>
    </cofactor>
</comment>
<keyword evidence="6 14" id="KW-0378">Hydrolase</keyword>
<evidence type="ECO:0000256" key="7">
    <source>
        <dbReference type="ARBA" id="ARBA00022884"/>
    </source>
</evidence>
<dbReference type="GO" id="GO:0046872">
    <property type="term" value="F:metal ion binding"/>
    <property type="evidence" value="ECO:0007669"/>
    <property type="project" value="UniProtKB-KW"/>
</dbReference>
<comment type="function">
    <text evidence="14">This promotes the activity of RNA polymerase II.</text>
</comment>
<evidence type="ECO:0000256" key="5">
    <source>
        <dbReference type="ARBA" id="ARBA00022723"/>
    </source>
</evidence>
<dbReference type="GO" id="GO:0003723">
    <property type="term" value="F:RNA binding"/>
    <property type="evidence" value="ECO:0007669"/>
    <property type="project" value="UniProtKB-KW"/>
</dbReference>
<dbReference type="FunFam" id="3.40.50.10190:FF:000014">
    <property type="entry name" value="RNA polymerase II C-terminal domain phosphatase-like 3"/>
    <property type="match status" value="1"/>
</dbReference>
<dbReference type="InterPro" id="IPR001357">
    <property type="entry name" value="BRCT_dom"/>
</dbReference>
<evidence type="ECO:0000256" key="4">
    <source>
        <dbReference type="ARBA" id="ARBA00022491"/>
    </source>
</evidence>
<dbReference type="PANTHER" id="PTHR23081">
    <property type="entry name" value="RNA POLYMERASE II CTD PHOSPHATASE"/>
    <property type="match status" value="1"/>
</dbReference>